<evidence type="ECO:0008006" key="3">
    <source>
        <dbReference type="Google" id="ProtNLM"/>
    </source>
</evidence>
<gene>
    <name evidence="1" type="ORF">LV89_00918</name>
</gene>
<evidence type="ECO:0000313" key="2">
    <source>
        <dbReference type="Proteomes" id="UP000245489"/>
    </source>
</evidence>
<dbReference type="Proteomes" id="UP000245489">
    <property type="component" value="Unassembled WGS sequence"/>
</dbReference>
<dbReference type="AlphaFoldDB" id="A0A316EXY7"/>
<dbReference type="RefSeq" id="WP_109741699.1">
    <property type="nucleotide sequence ID" value="NZ_QGGO01000004.1"/>
</dbReference>
<comment type="caution">
    <text evidence="1">The sequence shown here is derived from an EMBL/GenBank/DDBJ whole genome shotgun (WGS) entry which is preliminary data.</text>
</comment>
<protein>
    <recommendedName>
        <fullName evidence="3">Outer membrane protein with beta-barrel domain</fullName>
    </recommendedName>
</protein>
<dbReference type="OrthoDB" id="650068at2"/>
<name>A0A316EXY7_9BACT</name>
<accession>A0A316EXY7</accession>
<dbReference type="EMBL" id="QGGO01000004">
    <property type="protein sequence ID" value="PWK28140.1"/>
    <property type="molecule type" value="Genomic_DNA"/>
</dbReference>
<reference evidence="1 2" key="1">
    <citation type="submission" date="2018-05" db="EMBL/GenBank/DDBJ databases">
        <title>Genomic Encyclopedia of Archaeal and Bacterial Type Strains, Phase II (KMG-II): from individual species to whole genera.</title>
        <authorList>
            <person name="Goeker M."/>
        </authorList>
    </citation>
    <scope>NUCLEOTIDE SEQUENCE [LARGE SCALE GENOMIC DNA]</scope>
    <source>
        <strain evidence="1 2">DSM 22214</strain>
    </source>
</reference>
<proteinExistence type="predicted"/>
<organism evidence="1 2">
    <name type="scientific">Arcicella aurantiaca</name>
    <dbReference type="NCBI Taxonomy" id="591202"/>
    <lineage>
        <taxon>Bacteria</taxon>
        <taxon>Pseudomonadati</taxon>
        <taxon>Bacteroidota</taxon>
        <taxon>Cytophagia</taxon>
        <taxon>Cytophagales</taxon>
        <taxon>Flectobacillaceae</taxon>
        <taxon>Arcicella</taxon>
    </lineage>
</organism>
<evidence type="ECO:0000313" key="1">
    <source>
        <dbReference type="EMBL" id="PWK28140.1"/>
    </source>
</evidence>
<sequence>MNPILLLIGMYFLCIPSSFSEVQKDTIPQSAKFSGVLQVTNNGISLVPAFSLDKPALLAFLDVSKKRFSYSPQFSFDYKARPWFMNQWLRYRLIEGKKIDYRTSVGYAFLYKTGEELKAGSVNEIIKIDRNVITEQLFTYKMTSKNSLTLSHLHGIPTSSDGISLDLLTVGATFGGINIGKQFEMTLSPSVFYLNYTGGNEGVFTTQNIMIKKPKSSFGLSFQATEPLMKRNLVVKDFNWNVALVCFL</sequence>
<keyword evidence="2" id="KW-1185">Reference proteome</keyword>